<dbReference type="PANTHER" id="PTHR43806">
    <property type="entry name" value="PEPTIDASE S8"/>
    <property type="match status" value="1"/>
</dbReference>
<evidence type="ECO:0000256" key="5">
    <source>
        <dbReference type="PROSITE-ProRule" id="PRU01240"/>
    </source>
</evidence>
<feature type="domain" description="Peptidase S8/S53" evidence="6">
    <location>
        <begin position="254"/>
        <end position="543"/>
    </location>
</feature>
<dbReference type="SUPFAM" id="SSF52743">
    <property type="entry name" value="Subtilisin-like"/>
    <property type="match status" value="1"/>
</dbReference>
<dbReference type="PROSITE" id="PS51892">
    <property type="entry name" value="SUBTILASE"/>
    <property type="match status" value="1"/>
</dbReference>
<dbReference type="InterPro" id="IPR050131">
    <property type="entry name" value="Peptidase_S8_subtilisin-like"/>
</dbReference>
<dbReference type="PROSITE" id="PS00136">
    <property type="entry name" value="SUBTILASE_ASP"/>
    <property type="match status" value="1"/>
</dbReference>
<evidence type="ECO:0000256" key="2">
    <source>
        <dbReference type="ARBA" id="ARBA00022670"/>
    </source>
</evidence>
<dbReference type="InterPro" id="IPR036852">
    <property type="entry name" value="Peptidase_S8/S53_dom_sf"/>
</dbReference>
<feature type="active site" description="Charge relay system" evidence="5">
    <location>
        <position position="289"/>
    </location>
</feature>
<evidence type="ECO:0000256" key="3">
    <source>
        <dbReference type="ARBA" id="ARBA00022801"/>
    </source>
</evidence>
<dbReference type="EMBL" id="AAGYBI010000019">
    <property type="protein sequence ID" value="EBT2269506.1"/>
    <property type="molecule type" value="Genomic_DNA"/>
</dbReference>
<proteinExistence type="inferred from homology"/>
<evidence type="ECO:0000259" key="6">
    <source>
        <dbReference type="Pfam" id="PF00082"/>
    </source>
</evidence>
<keyword evidence="3 5" id="KW-0378">Hydrolase</keyword>
<protein>
    <submittedName>
        <fullName evidence="7">S8 family peptidase</fullName>
    </submittedName>
</protein>
<dbReference type="CDD" id="cd04847">
    <property type="entry name" value="Peptidases_S8_Subtilisin_like_2"/>
    <property type="match status" value="1"/>
</dbReference>
<evidence type="ECO:0000256" key="4">
    <source>
        <dbReference type="ARBA" id="ARBA00022825"/>
    </source>
</evidence>
<gene>
    <name evidence="7" type="ORF">CI531_13455</name>
</gene>
<dbReference type="GO" id="GO:0004252">
    <property type="term" value="F:serine-type endopeptidase activity"/>
    <property type="evidence" value="ECO:0007669"/>
    <property type="project" value="UniProtKB-UniRule"/>
</dbReference>
<dbReference type="InterPro" id="IPR034074">
    <property type="entry name" value="Y4bN_pept_dom"/>
</dbReference>
<keyword evidence="4 5" id="KW-0720">Serine protease</keyword>
<comment type="caution">
    <text evidence="7">The sequence shown here is derived from an EMBL/GenBank/DDBJ whole genome shotgun (WGS) entry which is preliminary data.</text>
</comment>
<accession>A0A5U6BWH7</accession>
<evidence type="ECO:0000256" key="1">
    <source>
        <dbReference type="ARBA" id="ARBA00011073"/>
    </source>
</evidence>
<dbReference type="GO" id="GO:0006508">
    <property type="term" value="P:proteolysis"/>
    <property type="evidence" value="ECO:0007669"/>
    <property type="project" value="UniProtKB-KW"/>
</dbReference>
<dbReference type="AlphaFoldDB" id="A0A5U6BWH7"/>
<reference evidence="7" key="1">
    <citation type="submission" date="2018-07" db="EMBL/GenBank/DDBJ databases">
        <authorList>
            <consortium name="PulseNet: The National Subtyping Network for Foodborne Disease Surveillance"/>
            <person name="Tarr C.L."/>
            <person name="Trees E."/>
            <person name="Katz L.S."/>
            <person name="Carleton-Romer H.A."/>
            <person name="Stroika S."/>
            <person name="Kucerova Z."/>
            <person name="Roache K.F."/>
            <person name="Sabol A.L."/>
            <person name="Besser J."/>
            <person name="Gerner-Smidt P."/>
        </authorList>
    </citation>
    <scope>NUCLEOTIDE SEQUENCE</scope>
    <source>
        <strain evidence="7">PNUSAS018280</strain>
    </source>
</reference>
<feature type="active site" description="Charge relay system" evidence="5">
    <location>
        <position position="492"/>
    </location>
</feature>
<dbReference type="InterPro" id="IPR023827">
    <property type="entry name" value="Peptidase_S8_Asp-AS"/>
</dbReference>
<evidence type="ECO:0000313" key="7">
    <source>
        <dbReference type="EMBL" id="EBT2269506.1"/>
    </source>
</evidence>
<name>A0A5U6BWH7_SALER</name>
<comment type="similarity">
    <text evidence="1 5">Belongs to the peptidase S8 family.</text>
</comment>
<dbReference type="PANTHER" id="PTHR43806:SF11">
    <property type="entry name" value="CEREVISIN-RELATED"/>
    <property type="match status" value="1"/>
</dbReference>
<feature type="active site" description="Charge relay system" evidence="5">
    <location>
        <position position="259"/>
    </location>
</feature>
<dbReference type="Pfam" id="PF00082">
    <property type="entry name" value="Peptidase_S8"/>
    <property type="match status" value="1"/>
</dbReference>
<organism evidence="7">
    <name type="scientific">Salmonella enterica</name>
    <name type="common">Salmonella choleraesuis</name>
    <dbReference type="NCBI Taxonomy" id="28901"/>
    <lineage>
        <taxon>Bacteria</taxon>
        <taxon>Pseudomonadati</taxon>
        <taxon>Pseudomonadota</taxon>
        <taxon>Gammaproteobacteria</taxon>
        <taxon>Enterobacterales</taxon>
        <taxon>Enterobacteriaceae</taxon>
        <taxon>Salmonella</taxon>
    </lineage>
</organism>
<keyword evidence="2 5" id="KW-0645">Protease</keyword>
<dbReference type="InterPro" id="IPR000209">
    <property type="entry name" value="Peptidase_S8/S53_dom"/>
</dbReference>
<dbReference type="Gene3D" id="3.40.50.200">
    <property type="entry name" value="Peptidase S8/S53 domain"/>
    <property type="match status" value="1"/>
</dbReference>
<sequence>MSKVERPIKIIKTFAKDFNDKTYGFTEKEPIRPVTKELLSRLKNEVRYVSEHFRDSFRKWPGVPAVAKVTLHDKALAKSHRPTSLLGDKTCPVIGSCNFGELLVSVTEEGLSRLESKIQNSTKTKNGTLHIAVIDKIEPFICDRIAEEGAKTYILRLFDHRNRKKNKSLEESLRLMMAELNIPEPNKYMIGSDIFYFEVPENKNLFELSSFIGVRKLQPMPSFKLDNSEVTISKTAAEKKVLLPIPDVDTHYPLVGIIDSGIDPNNRDISPWVWGRRSFLNGRKADYTHGNMVASLIIDSKGLNSNYEGFPDTHAEVVDIAAFPADTELSLPELANIITTAVEDFPEVKIWNLSLGQKEACHSDNFSELGHLLSCLHDEHGCLFVVASGNYESLPQRTWPPQELSDCDRISAPGDSVRALTVGSVAHVDCADSIVKANQPSSFSRRGPGPSCIPKPEVTHFGGNCRANLDFSDLGIFAIGDNGHLSESVGTSLSTPLISSIAASTWHELQLNSNISPSPERVKALIIHSAMLERTDQIDPKEINYHGFGIPKDNISDMLSCKKNEITFLFEVDTLEGEEFGRYPFVIPNSLKNDEGKFTGEILMTLVYSPPLDPNYPSEYCRSNVDVSFGTYDFDKTKKRKHISKVPQIKDKSELYEKYLIENGFKWSPIKVYRKKYPQGTQGNTWRLKIDVQRRAEQDKLEFPQRAVLLITLRSLSADKDIYSEAVSELDLLGWESDDIIVSNEERIQIR</sequence>